<name>A0A372IJ53_9BACT</name>
<evidence type="ECO:0000256" key="2">
    <source>
        <dbReference type="SAM" id="SignalP"/>
    </source>
</evidence>
<dbReference type="EMBL" id="QVQT01000008">
    <property type="protein sequence ID" value="RFU15000.1"/>
    <property type="molecule type" value="Genomic_DNA"/>
</dbReference>
<protein>
    <recommendedName>
        <fullName evidence="5">Sortilin N-terminal domain-containing protein</fullName>
    </recommendedName>
</protein>
<sequence>MDTPAPRHLLRLCVLPLLIASIFCALAPASAAAQSLPPQLFSGLRWRLVGPFRAGRVVAVSGVPGGDGTFYFGGVDGGVWKTTDAGTVWQPVFDHERAASIGALAVAPSDPKVIYAGTGESDIRSDLASGDGVYRSEDGGATWKHIGLEDSRQISRILVDPNDARTVYVGVLGHAYGPNAERGVYKSTDGGDHWQRVLDKGPDTGIADIAMATNKPQILFAATWNAHRSTWSTYAPLEGPGDGLYRSIDGGATWTEIAGHGLPDGHWGRTGIAVGADGRRVYVTIDCPGHSGLYRSDDGGDTWSLVNADPRLTSRAWYFSALAIDPSNADVLYIPNVALYRTKDGGKTIQIVRGAPGGDDYHQIWVDPKNPGHLALGVDQGATISLDHGHTWTTWYNQPTAQLYHVTTDHRFPYTIYGAQQDSGSIAVHSRSDHGHLDARDWFLPGDSESGYLAIDPKDENIIYLSGTYGTVQRFDRRTSLSQTITPWPLGGFDLPINKRRYRDPWTPVLVFSPADKTSLYLGTQYVMKTTDGGLHWQKISPDLTGAVAGTSEDGPATTENAEQRGFGVVYTIAPSPLSAAQIWAGSDTGRIHLTTDGGKTWHDVTPPGLSAWSKIALIEASRFDAATAYAAVDRHRLDDQKPYLYITHDFGKTWKLSVNGIAPDSFLNAVREDPEQRNLLFAGTELGVYVSFNDGGDWQPLQLNLPVSSIRDLNINGSDLIVATHGRSFWVLDDIAPLRQAAAVQNASAYLYAPPSAVRVDNDGFLGTPLPPEEPQADNPPNGAIVDYYLRGDASKVTLQILDAQGHVLRHFSSEDKQTIKRPLLPIAERWFPKPEVLATNAGEHRFIWDLESGGSGTGLDDDDDDDNASMPPGPRVPPGVYTLRLSADGTTVSRPLHVIMDPRAQAATQVLDQQYSLAAAIYEKTRSSRQAMAELESVESQLKALAANAENNPDLVQAVQRAQAKVEAIKGGDNDQDEKSEEKAGLATANEGLGVALRMVESGDRTAPSQAVAIYQEMSKAAQEKIEAWRQFRKSGLDEVNAALVRAHREPVEISAIEEQVHYAMTR</sequence>
<organism evidence="3 4">
    <name type="scientific">Paracidobacterium acidisoli</name>
    <dbReference type="NCBI Taxonomy" id="2303751"/>
    <lineage>
        <taxon>Bacteria</taxon>
        <taxon>Pseudomonadati</taxon>
        <taxon>Acidobacteriota</taxon>
        <taxon>Terriglobia</taxon>
        <taxon>Terriglobales</taxon>
        <taxon>Acidobacteriaceae</taxon>
        <taxon>Paracidobacterium</taxon>
    </lineage>
</organism>
<dbReference type="Proteomes" id="UP000264702">
    <property type="component" value="Unassembled WGS sequence"/>
</dbReference>
<dbReference type="InterPro" id="IPR052025">
    <property type="entry name" value="Xyloglucanase_GH74"/>
</dbReference>
<dbReference type="CDD" id="cd15482">
    <property type="entry name" value="Sialidase_non-viral"/>
    <property type="match status" value="3"/>
</dbReference>
<dbReference type="SUPFAM" id="SSF50939">
    <property type="entry name" value="Sialidases"/>
    <property type="match status" value="2"/>
</dbReference>
<reference evidence="3 4" key="1">
    <citation type="submission" date="2018-08" db="EMBL/GenBank/DDBJ databases">
        <title>Acidipila sp. 4G-K13, an acidobacterium isolated from forest soil.</title>
        <authorList>
            <person name="Gao Z.-H."/>
            <person name="Qiu L.-H."/>
        </authorList>
    </citation>
    <scope>NUCLEOTIDE SEQUENCE [LARGE SCALE GENOMIC DNA]</scope>
    <source>
        <strain evidence="3 4">4G-K13</strain>
    </source>
</reference>
<dbReference type="RefSeq" id="WP_117303415.1">
    <property type="nucleotide sequence ID" value="NZ_QVQT02000008.1"/>
</dbReference>
<evidence type="ECO:0000256" key="1">
    <source>
        <dbReference type="SAM" id="MobiDB-lite"/>
    </source>
</evidence>
<feature type="signal peptide" evidence="2">
    <location>
        <begin position="1"/>
        <end position="27"/>
    </location>
</feature>
<feature type="chain" id="PRO_5016572147" description="Sortilin N-terminal domain-containing protein" evidence="2">
    <location>
        <begin position="28"/>
        <end position="1069"/>
    </location>
</feature>
<dbReference type="Gene3D" id="2.60.40.4070">
    <property type="match status" value="1"/>
</dbReference>
<keyword evidence="4" id="KW-1185">Reference proteome</keyword>
<gene>
    <name evidence="3" type="ORF">D0Y96_19550</name>
</gene>
<dbReference type="InterPro" id="IPR036278">
    <property type="entry name" value="Sialidase_sf"/>
</dbReference>
<evidence type="ECO:0008006" key="5">
    <source>
        <dbReference type="Google" id="ProtNLM"/>
    </source>
</evidence>
<evidence type="ECO:0000313" key="3">
    <source>
        <dbReference type="EMBL" id="RFU15000.1"/>
    </source>
</evidence>
<dbReference type="PANTHER" id="PTHR43739">
    <property type="entry name" value="XYLOGLUCANASE (EUROFUNG)"/>
    <property type="match status" value="1"/>
</dbReference>
<keyword evidence="2" id="KW-0732">Signal</keyword>
<accession>A0A372IJ53</accession>
<dbReference type="AlphaFoldDB" id="A0A372IJ53"/>
<comment type="caution">
    <text evidence="3">The sequence shown here is derived from an EMBL/GenBank/DDBJ whole genome shotgun (WGS) entry which is preliminary data.</text>
</comment>
<dbReference type="OrthoDB" id="9764804at2"/>
<dbReference type="InterPro" id="IPR015943">
    <property type="entry name" value="WD40/YVTN_repeat-like_dom_sf"/>
</dbReference>
<feature type="region of interest" description="Disordered" evidence="1">
    <location>
        <begin position="854"/>
        <end position="881"/>
    </location>
</feature>
<dbReference type="PANTHER" id="PTHR43739:SF5">
    <property type="entry name" value="EXO-ALPHA-SIALIDASE"/>
    <property type="match status" value="1"/>
</dbReference>
<dbReference type="GO" id="GO:0010411">
    <property type="term" value="P:xyloglucan metabolic process"/>
    <property type="evidence" value="ECO:0007669"/>
    <property type="project" value="TreeGrafter"/>
</dbReference>
<evidence type="ECO:0000313" key="4">
    <source>
        <dbReference type="Proteomes" id="UP000264702"/>
    </source>
</evidence>
<dbReference type="Gene3D" id="2.130.10.10">
    <property type="entry name" value="YVTN repeat-like/Quinoprotein amine dehydrogenase"/>
    <property type="match status" value="5"/>
</dbReference>
<proteinExistence type="predicted"/>